<organism evidence="7 8">
    <name type="scientific">Streptomyces leeuwenhoekii</name>
    <dbReference type="NCBI Taxonomy" id="1437453"/>
    <lineage>
        <taxon>Bacteria</taxon>
        <taxon>Bacillati</taxon>
        <taxon>Actinomycetota</taxon>
        <taxon>Actinomycetes</taxon>
        <taxon>Kitasatosporales</taxon>
        <taxon>Streptomycetaceae</taxon>
        <taxon>Streptomyces</taxon>
    </lineage>
</organism>
<name>A0A0F7W0A1_STRLW</name>
<dbReference type="SUPFAM" id="SSF48498">
    <property type="entry name" value="Tetracyclin repressor-like, C-terminal domain"/>
    <property type="match status" value="1"/>
</dbReference>
<proteinExistence type="predicted"/>
<keyword evidence="3" id="KW-0804">Transcription</keyword>
<dbReference type="Gene3D" id="1.10.357.10">
    <property type="entry name" value="Tetracycline Repressor, domain 2"/>
    <property type="match status" value="1"/>
</dbReference>
<evidence type="ECO:0000256" key="3">
    <source>
        <dbReference type="ARBA" id="ARBA00023163"/>
    </source>
</evidence>
<feature type="compositionally biased region" description="Low complexity" evidence="5">
    <location>
        <begin position="25"/>
        <end position="39"/>
    </location>
</feature>
<dbReference type="InterPro" id="IPR001647">
    <property type="entry name" value="HTH_TetR"/>
</dbReference>
<dbReference type="Proteomes" id="UP000035016">
    <property type="component" value="Chromosome Chromosome"/>
</dbReference>
<dbReference type="InterPro" id="IPR036271">
    <property type="entry name" value="Tet_transcr_reg_TetR-rel_C_sf"/>
</dbReference>
<dbReference type="PANTHER" id="PTHR47506">
    <property type="entry name" value="TRANSCRIPTIONAL REGULATORY PROTEIN"/>
    <property type="match status" value="1"/>
</dbReference>
<dbReference type="AlphaFoldDB" id="A0A0F7W0A1"/>
<feature type="region of interest" description="Disordered" evidence="5">
    <location>
        <begin position="1"/>
        <end position="58"/>
    </location>
</feature>
<evidence type="ECO:0000256" key="4">
    <source>
        <dbReference type="PROSITE-ProRule" id="PRU00335"/>
    </source>
</evidence>
<evidence type="ECO:0000313" key="7">
    <source>
        <dbReference type="EMBL" id="CQR64258.1"/>
    </source>
</evidence>
<keyword evidence="2 4" id="KW-0238">DNA-binding</keyword>
<gene>
    <name evidence="7" type="primary">sle_48000</name>
</gene>
<keyword evidence="1" id="KW-0805">Transcription regulation</keyword>
<dbReference type="Pfam" id="PF16925">
    <property type="entry name" value="TetR_C_13"/>
    <property type="match status" value="1"/>
</dbReference>
<sequence length="268" mass="29049">MHTTVRTVGAPASASFVRMHEATKAPTAPADRGRAAGTRPPGPPPGEAARSTDRDTDETGYRAAYGIRYEITDKRLLRGARTRRTVLRRAVDLASLDGLDRVTFGRLAADTGLSKAGVQTLFRTKEALQLATVDFAREMFLDAVVRPAACAPRGVRRLYALLDRWAEYAETPLFAGGCFRAANLARFAGRAGPVRDALLRDQREWRESLAGELRYAVAAGEIAALDIALTVFQIDALLCAADTALRAGEDDAMAKVRRVVDALLPARR</sequence>
<protein>
    <submittedName>
        <fullName evidence="7">TetR Family Transcriptional Regulator</fullName>
    </submittedName>
</protein>
<dbReference type="Gene3D" id="1.10.10.60">
    <property type="entry name" value="Homeodomain-like"/>
    <property type="match status" value="1"/>
</dbReference>
<evidence type="ECO:0000256" key="1">
    <source>
        <dbReference type="ARBA" id="ARBA00023015"/>
    </source>
</evidence>
<feature type="domain" description="HTH tetR-type" evidence="6">
    <location>
        <begin position="80"/>
        <end position="140"/>
    </location>
</feature>
<dbReference type="InterPro" id="IPR011075">
    <property type="entry name" value="TetR_C"/>
</dbReference>
<dbReference type="EMBL" id="LN831790">
    <property type="protein sequence ID" value="CQR64258.1"/>
    <property type="molecule type" value="Genomic_DNA"/>
</dbReference>
<feature type="DNA-binding region" description="H-T-H motif" evidence="4">
    <location>
        <begin position="103"/>
        <end position="122"/>
    </location>
</feature>
<dbReference type="InterPro" id="IPR009057">
    <property type="entry name" value="Homeodomain-like_sf"/>
</dbReference>
<evidence type="ECO:0000256" key="2">
    <source>
        <dbReference type="ARBA" id="ARBA00023125"/>
    </source>
</evidence>
<evidence type="ECO:0000259" key="6">
    <source>
        <dbReference type="PROSITE" id="PS50977"/>
    </source>
</evidence>
<dbReference type="KEGG" id="sle:sle_48000"/>
<evidence type="ECO:0000256" key="5">
    <source>
        <dbReference type="SAM" id="MobiDB-lite"/>
    </source>
</evidence>
<dbReference type="PROSITE" id="PS50977">
    <property type="entry name" value="HTH_TETR_2"/>
    <property type="match status" value="1"/>
</dbReference>
<reference evidence="7 8" key="1">
    <citation type="submission" date="2015-02" db="EMBL/GenBank/DDBJ databases">
        <authorList>
            <person name="Gomez-Escribano P.J."/>
        </authorList>
    </citation>
    <scope>NUCLEOTIDE SEQUENCE [LARGE SCALE GENOMIC DNA]</scope>
    <source>
        <strain evidence="8">C34 (DSM 42122 / NRRL B-24963)</strain>
    </source>
</reference>
<dbReference type="SUPFAM" id="SSF46689">
    <property type="entry name" value="Homeodomain-like"/>
    <property type="match status" value="1"/>
</dbReference>
<dbReference type="GO" id="GO:0003677">
    <property type="term" value="F:DNA binding"/>
    <property type="evidence" value="ECO:0007669"/>
    <property type="project" value="UniProtKB-UniRule"/>
</dbReference>
<evidence type="ECO:0000313" key="8">
    <source>
        <dbReference type="Proteomes" id="UP000035016"/>
    </source>
</evidence>
<accession>A0A0F7W0A1</accession>
<dbReference type="PANTHER" id="PTHR47506:SF6">
    <property type="entry name" value="HTH-TYPE TRANSCRIPTIONAL REPRESSOR NEMR"/>
    <property type="match status" value="1"/>
</dbReference>